<keyword evidence="3" id="KW-1185">Reference proteome</keyword>
<protein>
    <recommendedName>
        <fullName evidence="4">Protein SirB1 N-terminal domain-containing protein</fullName>
    </recommendedName>
</protein>
<dbReference type="Gene3D" id="1.25.40.10">
    <property type="entry name" value="Tetratricopeptide repeat domain"/>
    <property type="match status" value="1"/>
</dbReference>
<evidence type="ECO:0000256" key="1">
    <source>
        <dbReference type="SAM" id="MobiDB-lite"/>
    </source>
</evidence>
<dbReference type="KEGG" id="ttf:THTE_4261"/>
<reference evidence="2 3" key="1">
    <citation type="journal article" name="Front. Microbiol.">
        <title>Sugar Metabolism of the First Thermophilic Planctomycete Thermogutta terrifontis: Comparative Genomic and Transcriptomic Approaches.</title>
        <authorList>
            <person name="Elcheninov A.G."/>
            <person name="Menzel P."/>
            <person name="Gudbergsdottir S.R."/>
            <person name="Slesarev A.I."/>
            <person name="Kadnikov V.V."/>
            <person name="Krogh A."/>
            <person name="Bonch-Osmolovskaya E.A."/>
            <person name="Peng X."/>
            <person name="Kublanov I.V."/>
        </authorList>
    </citation>
    <scope>NUCLEOTIDE SEQUENCE [LARGE SCALE GENOMIC DNA]</scope>
    <source>
        <strain evidence="2 3">R1</strain>
    </source>
</reference>
<name>A0A286RLM9_9BACT</name>
<organism evidence="2 3">
    <name type="scientific">Thermogutta terrifontis</name>
    <dbReference type="NCBI Taxonomy" id="1331910"/>
    <lineage>
        <taxon>Bacteria</taxon>
        <taxon>Pseudomonadati</taxon>
        <taxon>Planctomycetota</taxon>
        <taxon>Planctomycetia</taxon>
        <taxon>Pirellulales</taxon>
        <taxon>Thermoguttaceae</taxon>
        <taxon>Thermogutta</taxon>
    </lineage>
</organism>
<dbReference type="RefSeq" id="WP_095416550.1">
    <property type="nucleotide sequence ID" value="NZ_CP018477.1"/>
</dbReference>
<evidence type="ECO:0000313" key="2">
    <source>
        <dbReference type="EMBL" id="ASV76862.1"/>
    </source>
</evidence>
<dbReference type="SUPFAM" id="SSF54001">
    <property type="entry name" value="Cysteine proteinases"/>
    <property type="match status" value="1"/>
</dbReference>
<dbReference type="EMBL" id="CP018477">
    <property type="protein sequence ID" value="ASV76862.1"/>
    <property type="molecule type" value="Genomic_DNA"/>
</dbReference>
<evidence type="ECO:0000313" key="3">
    <source>
        <dbReference type="Proteomes" id="UP000215086"/>
    </source>
</evidence>
<gene>
    <name evidence="2" type="ORF">THTE_4261</name>
</gene>
<dbReference type="OrthoDB" id="249070at2"/>
<evidence type="ECO:0008006" key="4">
    <source>
        <dbReference type="Google" id="ProtNLM"/>
    </source>
</evidence>
<accession>A0A286RLM9</accession>
<sequence length="465" mass="50861">MKSVAGCGRRIGSGLAAAVLFGGLVLGLGQLAHSRSGLPVASQRDGTPPGGNAPTNHQENYSAAELTPRLGGNPGGTTAGAVGLAGMKKPHFLRELNGSSRSSVQATAISADLLEQLQQRAADWSPCPLSEDEWRLVQDCEDQRMEDFSFFQAVLVAGGTSACEVADYQRIFDKHLTTVKVVARQSPDEFSAIRSVFGYLHNKILTGGYQIDATNPGVTLKTGRYNCVSAAILFKLLAEAAGYPTRIQQLPTHAFCRVETTFASIPVECTAPRWLDEVFRMPQFRLATRGPALSTEDETEREDLRRLVSTSRATERDWQLYDQGRTMSETQIVGTIYYNRGVDALFAHQFDRALYANIIALRLDPTNQSAKDNLLASLNNWAIALAEAGHFSQAAERLYWALRCAPNSQPVQANLTRLFRQWKATLTGEGRSTEFRAEAEKGLRELSSIPGTEPVQENLRALLGK</sequence>
<dbReference type="Proteomes" id="UP000215086">
    <property type="component" value="Chromosome"/>
</dbReference>
<dbReference type="InterPro" id="IPR038765">
    <property type="entry name" value="Papain-like_cys_pep_sf"/>
</dbReference>
<dbReference type="SUPFAM" id="SSF48452">
    <property type="entry name" value="TPR-like"/>
    <property type="match status" value="1"/>
</dbReference>
<dbReference type="AlphaFoldDB" id="A0A286RLM9"/>
<proteinExistence type="predicted"/>
<dbReference type="InterPro" id="IPR011990">
    <property type="entry name" value="TPR-like_helical_dom_sf"/>
</dbReference>
<feature type="region of interest" description="Disordered" evidence="1">
    <location>
        <begin position="38"/>
        <end position="58"/>
    </location>
</feature>